<organism evidence="3 4">
    <name type="scientific">Agrilus planipennis</name>
    <name type="common">Emerald ash borer</name>
    <name type="synonym">Agrilus marcopoli</name>
    <dbReference type="NCBI Taxonomy" id="224129"/>
    <lineage>
        <taxon>Eukaryota</taxon>
        <taxon>Metazoa</taxon>
        <taxon>Ecdysozoa</taxon>
        <taxon>Arthropoda</taxon>
        <taxon>Hexapoda</taxon>
        <taxon>Insecta</taxon>
        <taxon>Pterygota</taxon>
        <taxon>Neoptera</taxon>
        <taxon>Endopterygota</taxon>
        <taxon>Coleoptera</taxon>
        <taxon>Polyphaga</taxon>
        <taxon>Elateriformia</taxon>
        <taxon>Buprestoidea</taxon>
        <taxon>Buprestidae</taxon>
        <taxon>Agrilinae</taxon>
        <taxon>Agrilus</taxon>
    </lineage>
</organism>
<sequence length="194" mass="22457">MFYQLKLLCSQKEGIFADVWIAATLGVKRLTKNQIHNTDIVKISKEIEEMIVTQSHHPKKRLSLRLAVILVNGATKIYLQQVITLQEEILSFLCYVRRPIKLTDESIKRPRNVKAKKRPRPKQQPETSNEQEQIEIPPGSYIRKLSDTHYTSAIAEEVERTRIGPGPIEWGDEFIRQIEELAELERIQEGAKET</sequence>
<name>A0A1W4WYJ0_AGRPL</name>
<dbReference type="InParanoid" id="A0A1W4WYJ0"/>
<dbReference type="Pfam" id="PF04825">
    <property type="entry name" value="Rad21_Rec8_N"/>
    <property type="match status" value="1"/>
</dbReference>
<keyword evidence="3" id="KW-1185">Reference proteome</keyword>
<evidence type="ECO:0000256" key="1">
    <source>
        <dbReference type="SAM" id="MobiDB-lite"/>
    </source>
</evidence>
<evidence type="ECO:0000313" key="3">
    <source>
        <dbReference type="Proteomes" id="UP000192223"/>
    </source>
</evidence>
<evidence type="ECO:0000259" key="2">
    <source>
        <dbReference type="Pfam" id="PF04825"/>
    </source>
</evidence>
<dbReference type="KEGG" id="apln:108739495"/>
<dbReference type="RefSeq" id="XP_018328914.1">
    <property type="nucleotide sequence ID" value="XM_018473412.2"/>
</dbReference>
<feature type="domain" description="Rad21/Rec8-like protein N-terminal" evidence="2">
    <location>
        <begin position="1"/>
        <end position="116"/>
    </location>
</feature>
<protein>
    <submittedName>
        <fullName evidence="4">Uncharacterized protein LOC108739495</fullName>
    </submittedName>
</protein>
<reference evidence="4" key="1">
    <citation type="submission" date="2025-08" db="UniProtKB">
        <authorList>
            <consortium name="RefSeq"/>
        </authorList>
    </citation>
    <scope>IDENTIFICATION</scope>
    <source>
        <tissue evidence="4">Entire body</tissue>
    </source>
</reference>
<proteinExistence type="predicted"/>
<gene>
    <name evidence="4" type="primary">LOC108739495</name>
</gene>
<feature type="compositionally biased region" description="Basic residues" evidence="1">
    <location>
        <begin position="111"/>
        <end position="121"/>
    </location>
</feature>
<accession>A0A1W4WYJ0</accession>
<dbReference type="InterPro" id="IPR006910">
    <property type="entry name" value="Rad21_Rec8_N"/>
</dbReference>
<feature type="region of interest" description="Disordered" evidence="1">
    <location>
        <begin position="111"/>
        <end position="138"/>
    </location>
</feature>
<dbReference type="AlphaFoldDB" id="A0A1W4WYJ0"/>
<dbReference type="STRING" id="224129.A0A1W4WYJ0"/>
<dbReference type="OrthoDB" id="10071381at2759"/>
<dbReference type="GeneID" id="108739495"/>
<dbReference type="Proteomes" id="UP000192223">
    <property type="component" value="Unplaced"/>
</dbReference>
<evidence type="ECO:0000313" key="4">
    <source>
        <dbReference type="RefSeq" id="XP_018328914.1"/>
    </source>
</evidence>